<dbReference type="RefSeq" id="WP_338292547.1">
    <property type="nucleotide sequence ID" value="NZ_AP027272.1"/>
</dbReference>
<dbReference type="InterPro" id="IPR021370">
    <property type="entry name" value="DUF2987"/>
</dbReference>
<protein>
    <recommendedName>
        <fullName evidence="3">DUF2987 domain-containing protein</fullName>
    </recommendedName>
</protein>
<evidence type="ECO:0008006" key="3">
    <source>
        <dbReference type="Google" id="ProtNLM"/>
    </source>
</evidence>
<evidence type="ECO:0000313" key="2">
    <source>
        <dbReference type="Proteomes" id="UP001333710"/>
    </source>
</evidence>
<accession>A0AA48HGJ6</accession>
<dbReference type="EMBL" id="AP027272">
    <property type="protein sequence ID" value="BDX06533.1"/>
    <property type="molecule type" value="Genomic_DNA"/>
</dbReference>
<dbReference type="KEGG" id="pmaw:MACH26_20540"/>
<proteinExistence type="predicted"/>
<keyword evidence="2" id="KW-1185">Reference proteome</keyword>
<organism evidence="1 2">
    <name type="scientific">Planctobacterium marinum</name>
    <dbReference type="NCBI Taxonomy" id="1631968"/>
    <lineage>
        <taxon>Bacteria</taxon>
        <taxon>Pseudomonadati</taxon>
        <taxon>Pseudomonadota</taxon>
        <taxon>Gammaproteobacteria</taxon>
        <taxon>Alteromonadales</taxon>
        <taxon>Alteromonadaceae</taxon>
        <taxon>Planctobacterium</taxon>
    </lineage>
</organism>
<evidence type="ECO:0000313" key="1">
    <source>
        <dbReference type="EMBL" id="BDX06533.1"/>
    </source>
</evidence>
<gene>
    <name evidence="1" type="ORF">MACH26_20540</name>
</gene>
<dbReference type="AlphaFoldDB" id="A0AA48HGJ6"/>
<dbReference type="Proteomes" id="UP001333710">
    <property type="component" value="Chromosome"/>
</dbReference>
<dbReference type="Pfam" id="PF11205">
    <property type="entry name" value="DUF2987"/>
    <property type="match status" value="1"/>
</dbReference>
<name>A0AA48HGJ6_9ALTE</name>
<reference evidence="1" key="1">
    <citation type="submission" date="2023-01" db="EMBL/GenBank/DDBJ databases">
        <title>Complete genome sequence of Planctobacterium marinum strain Dej080120_11.</title>
        <authorList>
            <person name="Ueki S."/>
            <person name="Maruyama F."/>
        </authorList>
    </citation>
    <scope>NUCLEOTIDE SEQUENCE</scope>
    <source>
        <strain evidence="1">Dej080120_11</strain>
    </source>
</reference>
<sequence length="211" mass="23927">MVRWILLLVIGLSGNSLWAGELHLEYADFYSHLRKLNGEELQSLQFAFGFLHVQSKDLCRVSSVLIDTDKKDIDVPVQSNRRFVLPNEKALKMAKARLLVKLEEPQNQCDLSVLLEVKPELFAEPVNASQLLSYFHSFEAFFDKMGGFLSFMMPSPEGLQITFNDPTTVPKAFSASAKLVGEHWQIKQEDIERLLDTKLSGIKQITALMPN</sequence>